<evidence type="ECO:0000256" key="2">
    <source>
        <dbReference type="ARBA" id="ARBA00022485"/>
    </source>
</evidence>
<evidence type="ECO:0000256" key="6">
    <source>
        <dbReference type="ARBA" id="ARBA00023014"/>
    </source>
</evidence>
<keyword evidence="3" id="KW-0479">Metal-binding</keyword>
<evidence type="ECO:0000256" key="3">
    <source>
        <dbReference type="ARBA" id="ARBA00022723"/>
    </source>
</evidence>
<name>A0ABN5LP88_9BACT</name>
<sequence>MKTFNVPIIYRSPLISAIKQYRKQQDRMKKDFSPTLLDFGPVRILLARHFGFCYGVENAIEIAFKTIEENEGKRIFLLSEMIHNPQVNSDLLSRGVRFLMDTGGRQLIPWEELNANDIVIIPAFGTTLEIAARLQAIGITPLQYNTTCPFVERVWNKAEQIAARGYTVIVHGKPKHEETRATFSHSRFHTPTVVVKDMEEAHRLAEYIHGRQPAEQFYEAFKGQYSDGFDVTRHLQKVGVVNQTTMLASETQAIADYIKQAIREKYQLADHEVAAHFADTRDTLCYATNDNQTAVTGMLDVEADLAIVVGGYNSSNTSHLVELCEEKLPTYFVSSEEKLLSRNEILHWDFHHHQELHTSGFLPDKEVATLLLTSGASCPDAVVEGVIRKLLSFYGLEDKVSEKAAAFS</sequence>
<evidence type="ECO:0000256" key="5">
    <source>
        <dbReference type="ARBA" id="ARBA00023004"/>
    </source>
</evidence>
<dbReference type="NCBIfam" id="NF009911">
    <property type="entry name" value="PRK13371.1"/>
    <property type="match status" value="1"/>
</dbReference>
<reference evidence="9 10" key="1">
    <citation type="submission" date="2018-05" db="EMBL/GenBank/DDBJ databases">
        <title>Chitinophaga sp. nov., isolated from rhizosphere soil of Alhagi.</title>
        <authorList>
            <person name="Liu Y."/>
        </authorList>
    </citation>
    <scope>NUCLEOTIDE SEQUENCE [LARGE SCALE GENOMIC DNA]</scope>
    <source>
        <strain evidence="9 10">T22</strain>
    </source>
</reference>
<dbReference type="Pfam" id="PF02401">
    <property type="entry name" value="LYTB"/>
    <property type="match status" value="1"/>
</dbReference>
<proteinExistence type="predicted"/>
<dbReference type="RefSeq" id="WP_119076265.1">
    <property type="nucleotide sequence ID" value="NZ_CP029600.1"/>
</dbReference>
<dbReference type="EMBL" id="CP029600">
    <property type="protein sequence ID" value="AWO00619.1"/>
    <property type="molecule type" value="Genomic_DNA"/>
</dbReference>
<comment type="cofactor">
    <cofactor evidence="1">
        <name>[4Fe-4S] cluster</name>
        <dbReference type="ChEBI" id="CHEBI:49883"/>
    </cofactor>
</comment>
<dbReference type="Gene3D" id="3.40.50.11270">
    <property type="match status" value="1"/>
</dbReference>
<organism evidence="9 10">
    <name type="scientific">Chitinophaga alhagiae</name>
    <dbReference type="NCBI Taxonomy" id="2203219"/>
    <lineage>
        <taxon>Bacteria</taxon>
        <taxon>Pseudomonadati</taxon>
        <taxon>Bacteroidota</taxon>
        <taxon>Chitinophagia</taxon>
        <taxon>Chitinophagales</taxon>
        <taxon>Chitinophagaceae</taxon>
        <taxon>Chitinophaga</taxon>
    </lineage>
</organism>
<dbReference type="NCBIfam" id="TIGR00216">
    <property type="entry name" value="ispH_lytB"/>
    <property type="match status" value="1"/>
</dbReference>
<keyword evidence="6" id="KW-0411">Iron-sulfur</keyword>
<evidence type="ECO:0000256" key="4">
    <source>
        <dbReference type="ARBA" id="ARBA00023002"/>
    </source>
</evidence>
<dbReference type="Proteomes" id="UP000246099">
    <property type="component" value="Chromosome"/>
</dbReference>
<dbReference type="PANTHER" id="PTHR31619:SF5">
    <property type="entry name" value="4-HYDROXY-3-METHYLBUT-2-ENYL DIPHOSPHATE REDUCTASE, CHLOROPLASTIC"/>
    <property type="match status" value="1"/>
</dbReference>
<keyword evidence="10" id="KW-1185">Reference proteome</keyword>
<dbReference type="PANTHER" id="PTHR31619">
    <property type="entry name" value="4-HYDROXY-3-METHYLBUT-2-ENYL DIPHOSPHATE REDUCTASE, CHLOROPLASTIC"/>
    <property type="match status" value="1"/>
</dbReference>
<accession>A0ABN5LP88</accession>
<dbReference type="InterPro" id="IPR003451">
    <property type="entry name" value="LytB/IspH"/>
</dbReference>
<comment type="pathway">
    <text evidence="7">Isoprenoid biosynthesis; isopentenyl diphosphate biosynthesis via DXP pathway; isopentenyl diphosphate from 1-deoxy-D-xylulose 5-phosphate: step 6/6.</text>
</comment>
<dbReference type="Gene3D" id="3.40.1010.20">
    <property type="entry name" value="4-hydroxy-3-methylbut-2-enyl diphosphate reductase, catalytic domain"/>
    <property type="match status" value="2"/>
</dbReference>
<comment type="pathway">
    <text evidence="8">Isoprenoid biosynthesis; dimethylallyl diphosphate biosynthesis; dimethylallyl diphosphate from (2E)-4-hydroxy-3-methylbutenyl diphosphate: step 1/1.</text>
</comment>
<keyword evidence="5" id="KW-0408">Iron</keyword>
<keyword evidence="2" id="KW-0004">4Fe-4S</keyword>
<evidence type="ECO:0000256" key="8">
    <source>
        <dbReference type="ARBA" id="ARBA00046314"/>
    </source>
</evidence>
<evidence type="ECO:0000313" key="10">
    <source>
        <dbReference type="Proteomes" id="UP000246099"/>
    </source>
</evidence>
<dbReference type="CDD" id="cd13944">
    <property type="entry name" value="lytB_ispH"/>
    <property type="match status" value="1"/>
</dbReference>
<gene>
    <name evidence="9" type="ORF">DLD77_02340</name>
</gene>
<keyword evidence="4" id="KW-0560">Oxidoreductase</keyword>
<evidence type="ECO:0000256" key="1">
    <source>
        <dbReference type="ARBA" id="ARBA00001966"/>
    </source>
</evidence>
<evidence type="ECO:0000256" key="7">
    <source>
        <dbReference type="ARBA" id="ARBA00046313"/>
    </source>
</evidence>
<evidence type="ECO:0000313" key="9">
    <source>
        <dbReference type="EMBL" id="AWO00619.1"/>
    </source>
</evidence>
<protein>
    <submittedName>
        <fullName evidence="9">4-hydroxy-3-methylbut-2-enyl diphosphate reductase</fullName>
    </submittedName>
</protein>